<gene>
    <name evidence="2" type="ORF">FBUS_01252</name>
    <name evidence="3" type="ORF">FBUS_01253</name>
</gene>
<comment type="caution">
    <text evidence="2">The sequence shown here is derived from an EMBL/GenBank/DDBJ whole genome shotgun (WGS) entry which is preliminary data.</text>
</comment>
<evidence type="ECO:0000256" key="1">
    <source>
        <dbReference type="SAM" id="SignalP"/>
    </source>
</evidence>
<organism evidence="2 4">
    <name type="scientific">Fasciolopsis buskii</name>
    <dbReference type="NCBI Taxonomy" id="27845"/>
    <lineage>
        <taxon>Eukaryota</taxon>
        <taxon>Metazoa</taxon>
        <taxon>Spiralia</taxon>
        <taxon>Lophotrochozoa</taxon>
        <taxon>Platyhelminthes</taxon>
        <taxon>Trematoda</taxon>
        <taxon>Digenea</taxon>
        <taxon>Plagiorchiida</taxon>
        <taxon>Echinostomata</taxon>
        <taxon>Echinostomatoidea</taxon>
        <taxon>Fasciolidae</taxon>
        <taxon>Fasciolopsis</taxon>
    </lineage>
</organism>
<feature type="signal peptide" evidence="1">
    <location>
        <begin position="1"/>
        <end position="27"/>
    </location>
</feature>
<dbReference type="Proteomes" id="UP000728185">
    <property type="component" value="Unassembled WGS sequence"/>
</dbReference>
<dbReference type="AlphaFoldDB" id="A0A8E0RQ99"/>
<accession>A0A8E0RQ99</accession>
<dbReference type="OrthoDB" id="6311749at2759"/>
<feature type="chain" id="PRO_5035390723" description="Neuropeptide-Like Protein" evidence="1">
    <location>
        <begin position="28"/>
        <end position="85"/>
    </location>
</feature>
<protein>
    <recommendedName>
        <fullName evidence="5">Neuropeptide-Like Protein</fullName>
    </recommendedName>
</protein>
<evidence type="ECO:0008006" key="5">
    <source>
        <dbReference type="Google" id="ProtNLM"/>
    </source>
</evidence>
<name>A0A8E0RQ99_9TREM</name>
<reference evidence="2" key="1">
    <citation type="submission" date="2019-05" db="EMBL/GenBank/DDBJ databases">
        <title>Annotation for the trematode Fasciolopsis buski.</title>
        <authorList>
            <person name="Choi Y.-J."/>
        </authorList>
    </citation>
    <scope>NUCLEOTIDE SEQUENCE</scope>
    <source>
        <strain evidence="2">HT</strain>
        <tissue evidence="2">Whole worm</tissue>
    </source>
</reference>
<keyword evidence="1" id="KW-0732">Signal</keyword>
<evidence type="ECO:0000313" key="4">
    <source>
        <dbReference type="Proteomes" id="UP000728185"/>
    </source>
</evidence>
<evidence type="ECO:0000313" key="2">
    <source>
        <dbReference type="EMBL" id="KAA0185129.1"/>
    </source>
</evidence>
<sequence>MAATMSPSFRMISLLMLVLLNAYLTSAAVYNPYQMDSEPIDYDYDYVEPGAYWNVRRPIRNRVGPSPIERGRLNKKSFLLDSRLG</sequence>
<evidence type="ECO:0000313" key="3">
    <source>
        <dbReference type="EMBL" id="KAA0185131.1"/>
    </source>
</evidence>
<dbReference type="EMBL" id="LUCM01010695">
    <property type="protein sequence ID" value="KAA0185129.1"/>
    <property type="molecule type" value="Genomic_DNA"/>
</dbReference>
<dbReference type="EMBL" id="LUCM01010695">
    <property type="protein sequence ID" value="KAA0185131.1"/>
    <property type="molecule type" value="Genomic_DNA"/>
</dbReference>
<keyword evidence="4" id="KW-1185">Reference proteome</keyword>
<proteinExistence type="predicted"/>